<evidence type="ECO:0000313" key="1">
    <source>
        <dbReference type="EMBL" id="KAH3721888.1"/>
    </source>
</evidence>
<gene>
    <name evidence="1" type="ORF">DPMN_064837</name>
</gene>
<accession>A0A9D4CEB8</accession>
<proteinExistence type="predicted"/>
<dbReference type="AlphaFoldDB" id="A0A9D4CEB8"/>
<protein>
    <submittedName>
        <fullName evidence="1">Uncharacterized protein</fullName>
    </submittedName>
</protein>
<dbReference type="EMBL" id="JAIWYP010000013">
    <property type="protein sequence ID" value="KAH3721888.1"/>
    <property type="molecule type" value="Genomic_DNA"/>
</dbReference>
<reference evidence="1" key="2">
    <citation type="submission" date="2020-11" db="EMBL/GenBank/DDBJ databases">
        <authorList>
            <person name="McCartney M.A."/>
            <person name="Auch B."/>
            <person name="Kono T."/>
            <person name="Mallez S."/>
            <person name="Becker A."/>
            <person name="Gohl D.M."/>
            <person name="Silverstein K.A.T."/>
            <person name="Koren S."/>
            <person name="Bechman K.B."/>
            <person name="Herman A."/>
            <person name="Abrahante J.E."/>
            <person name="Garbe J."/>
        </authorList>
    </citation>
    <scope>NUCLEOTIDE SEQUENCE</scope>
    <source>
        <strain evidence="1">Duluth1</strain>
        <tissue evidence="1">Whole animal</tissue>
    </source>
</reference>
<evidence type="ECO:0000313" key="2">
    <source>
        <dbReference type="Proteomes" id="UP000828390"/>
    </source>
</evidence>
<organism evidence="1 2">
    <name type="scientific">Dreissena polymorpha</name>
    <name type="common">Zebra mussel</name>
    <name type="synonym">Mytilus polymorpha</name>
    <dbReference type="NCBI Taxonomy" id="45954"/>
    <lineage>
        <taxon>Eukaryota</taxon>
        <taxon>Metazoa</taxon>
        <taxon>Spiralia</taxon>
        <taxon>Lophotrochozoa</taxon>
        <taxon>Mollusca</taxon>
        <taxon>Bivalvia</taxon>
        <taxon>Autobranchia</taxon>
        <taxon>Heteroconchia</taxon>
        <taxon>Euheterodonta</taxon>
        <taxon>Imparidentia</taxon>
        <taxon>Neoheterodontei</taxon>
        <taxon>Myida</taxon>
        <taxon>Dreissenoidea</taxon>
        <taxon>Dreissenidae</taxon>
        <taxon>Dreissena</taxon>
    </lineage>
</organism>
<dbReference type="Proteomes" id="UP000828390">
    <property type="component" value="Unassembled WGS sequence"/>
</dbReference>
<keyword evidence="2" id="KW-1185">Reference proteome</keyword>
<comment type="caution">
    <text evidence="1">The sequence shown here is derived from an EMBL/GenBank/DDBJ whole genome shotgun (WGS) entry which is preliminary data.</text>
</comment>
<sequence>MAVLASNPGMEGDEDTLIPGLTCGILSGLASNPDIRWDQVLLETSCQGFPPTKDIR</sequence>
<name>A0A9D4CEB8_DREPO</name>
<reference evidence="1" key="1">
    <citation type="journal article" date="2019" name="bioRxiv">
        <title>The Genome of the Zebra Mussel, Dreissena polymorpha: A Resource for Invasive Species Research.</title>
        <authorList>
            <person name="McCartney M.A."/>
            <person name="Auch B."/>
            <person name="Kono T."/>
            <person name="Mallez S."/>
            <person name="Zhang Y."/>
            <person name="Obille A."/>
            <person name="Becker A."/>
            <person name="Abrahante J.E."/>
            <person name="Garbe J."/>
            <person name="Badalamenti J.P."/>
            <person name="Herman A."/>
            <person name="Mangelson H."/>
            <person name="Liachko I."/>
            <person name="Sullivan S."/>
            <person name="Sone E.D."/>
            <person name="Koren S."/>
            <person name="Silverstein K.A.T."/>
            <person name="Beckman K.B."/>
            <person name="Gohl D.M."/>
        </authorList>
    </citation>
    <scope>NUCLEOTIDE SEQUENCE</scope>
    <source>
        <strain evidence="1">Duluth1</strain>
        <tissue evidence="1">Whole animal</tissue>
    </source>
</reference>